<evidence type="ECO:0000313" key="3">
    <source>
        <dbReference type="Proteomes" id="UP001152795"/>
    </source>
</evidence>
<dbReference type="InterPro" id="IPR036397">
    <property type="entry name" value="RNaseH_sf"/>
</dbReference>
<evidence type="ECO:0000259" key="1">
    <source>
        <dbReference type="Pfam" id="PF17921"/>
    </source>
</evidence>
<dbReference type="Pfam" id="PF17921">
    <property type="entry name" value="Integrase_H2C2"/>
    <property type="match status" value="1"/>
</dbReference>
<feature type="domain" description="Integrase zinc-binding" evidence="1">
    <location>
        <begin position="133"/>
        <end position="164"/>
    </location>
</feature>
<dbReference type="PANTHER" id="PTHR37984">
    <property type="entry name" value="PROTEIN CBG26694"/>
    <property type="match status" value="1"/>
</dbReference>
<feature type="non-terminal residue" evidence="2">
    <location>
        <position position="1"/>
    </location>
</feature>
<dbReference type="OrthoDB" id="6779461at2759"/>
<dbReference type="InterPro" id="IPR050951">
    <property type="entry name" value="Retrovirus_Pol_polyprotein"/>
</dbReference>
<gene>
    <name evidence="2" type="ORF">PACLA_8A065437</name>
</gene>
<sequence length="372" mass="42057">IQLTRPGDKVLLKNSKTSGKLDPKFETKPYIVQTKEGQELTVKSDEVVVYRRDISFVKPYQEPGVQETVTESERSEDTAVSPTKDGNPVAVPISRPSRVRKLPDKFKDFVLNTPSKRISFSDGVLLRNNRIVIPRSLQQRVLELAHQGHQGIAKTKARLRTKYQAQKITPRYPRANGEAERLNRSINKVVQTAIAESRDWRKTIDAWLLACRTTPHMVTGQPPAAMMFERNVNDKLPSLPPSAPIKIHRMSYRQHDANNKQKRKCYHDIKKKVQPSSIKVGDQVLIRSEKKGKVALPWRANTFRVTAVKGDSILIEDGNHRLMRHSTAVKKVPITVTTAPDVPTTPPEAIVAQRPRRSIKRQPDLIGYSSTA</sequence>
<organism evidence="2 3">
    <name type="scientific">Paramuricea clavata</name>
    <name type="common">Red gorgonian</name>
    <name type="synonym">Violescent sea-whip</name>
    <dbReference type="NCBI Taxonomy" id="317549"/>
    <lineage>
        <taxon>Eukaryota</taxon>
        <taxon>Metazoa</taxon>
        <taxon>Cnidaria</taxon>
        <taxon>Anthozoa</taxon>
        <taxon>Octocorallia</taxon>
        <taxon>Malacalcyonacea</taxon>
        <taxon>Plexauridae</taxon>
        <taxon>Paramuricea</taxon>
    </lineage>
</organism>
<protein>
    <recommendedName>
        <fullName evidence="1">Integrase zinc-binding domain-containing protein</fullName>
    </recommendedName>
</protein>
<reference evidence="2" key="1">
    <citation type="submission" date="2020-04" db="EMBL/GenBank/DDBJ databases">
        <authorList>
            <person name="Alioto T."/>
            <person name="Alioto T."/>
            <person name="Gomez Garrido J."/>
        </authorList>
    </citation>
    <scope>NUCLEOTIDE SEQUENCE</scope>
    <source>
        <strain evidence="2">A484AB</strain>
    </source>
</reference>
<name>A0A6S7HWE8_PARCT</name>
<dbReference type="Proteomes" id="UP001152795">
    <property type="component" value="Unassembled WGS sequence"/>
</dbReference>
<dbReference type="GO" id="GO:0003676">
    <property type="term" value="F:nucleic acid binding"/>
    <property type="evidence" value="ECO:0007669"/>
    <property type="project" value="InterPro"/>
</dbReference>
<dbReference type="InterPro" id="IPR041588">
    <property type="entry name" value="Integrase_H2C2"/>
</dbReference>
<dbReference type="SUPFAM" id="SSF53098">
    <property type="entry name" value="Ribonuclease H-like"/>
    <property type="match status" value="1"/>
</dbReference>
<accession>A0A6S7HWE8</accession>
<proteinExistence type="predicted"/>
<dbReference type="AlphaFoldDB" id="A0A6S7HWE8"/>
<comment type="caution">
    <text evidence="2">The sequence shown here is derived from an EMBL/GenBank/DDBJ whole genome shotgun (WGS) entry which is preliminary data.</text>
</comment>
<keyword evidence="3" id="KW-1185">Reference proteome</keyword>
<dbReference type="Gene3D" id="3.30.420.10">
    <property type="entry name" value="Ribonuclease H-like superfamily/Ribonuclease H"/>
    <property type="match status" value="1"/>
</dbReference>
<evidence type="ECO:0000313" key="2">
    <source>
        <dbReference type="EMBL" id="CAB3997487.1"/>
    </source>
</evidence>
<dbReference type="PANTHER" id="PTHR37984:SF11">
    <property type="entry name" value="INTEGRASE CATALYTIC DOMAIN-CONTAINING PROTEIN"/>
    <property type="match status" value="1"/>
</dbReference>
<dbReference type="EMBL" id="CACRXK020003111">
    <property type="protein sequence ID" value="CAB3997487.1"/>
    <property type="molecule type" value="Genomic_DNA"/>
</dbReference>
<dbReference type="InterPro" id="IPR012337">
    <property type="entry name" value="RNaseH-like_sf"/>
</dbReference>